<dbReference type="Pfam" id="PF02567">
    <property type="entry name" value="PhzC-PhzF"/>
    <property type="match status" value="1"/>
</dbReference>
<evidence type="ECO:0000256" key="2">
    <source>
        <dbReference type="ARBA" id="ARBA00023235"/>
    </source>
</evidence>
<dbReference type="SUPFAM" id="SSF54506">
    <property type="entry name" value="Diaminopimelate epimerase-like"/>
    <property type="match status" value="1"/>
</dbReference>
<reference evidence="4 5" key="1">
    <citation type="submission" date="2023-08" db="EMBL/GenBank/DDBJ databases">
        <title>Helicovermis profunda gen. nov., sp. nov., a novel mesophilic, fermentative bacterium within the Bacillota from a deep-sea hydrothermal vent chimney.</title>
        <authorList>
            <person name="Miyazaki U."/>
            <person name="Mizutani D."/>
            <person name="Hashimoto Y."/>
            <person name="Tame A."/>
            <person name="Sawayama S."/>
            <person name="Miyazaki J."/>
            <person name="Takai K."/>
            <person name="Nakagawa S."/>
        </authorList>
    </citation>
    <scope>NUCLEOTIDE SEQUENCE [LARGE SCALE GENOMIC DNA]</scope>
    <source>
        <strain evidence="4 5">S502</strain>
    </source>
</reference>
<dbReference type="GO" id="GO:0016853">
    <property type="term" value="F:isomerase activity"/>
    <property type="evidence" value="ECO:0007669"/>
    <property type="project" value="UniProtKB-KW"/>
</dbReference>
<dbReference type="AlphaFoldDB" id="A0AAU9EK91"/>
<dbReference type="RefSeq" id="WP_338535606.1">
    <property type="nucleotide sequence ID" value="NZ_AP028654.1"/>
</dbReference>
<keyword evidence="5" id="KW-1185">Reference proteome</keyword>
<accession>A0AAU9EK91</accession>
<dbReference type="Gene3D" id="3.10.310.10">
    <property type="entry name" value="Diaminopimelate Epimerase, Chain A, domain 1"/>
    <property type="match status" value="2"/>
</dbReference>
<dbReference type="InterPro" id="IPR003719">
    <property type="entry name" value="Phenazine_PhzF-like"/>
</dbReference>
<protein>
    <submittedName>
        <fullName evidence="4">PhzF family phenazine biosynthesis protein</fullName>
    </submittedName>
</protein>
<dbReference type="Proteomes" id="UP001321786">
    <property type="component" value="Chromosome"/>
</dbReference>
<dbReference type="PANTHER" id="PTHR13774:SF39">
    <property type="entry name" value="BIOSYNTHESIS PROTEIN, PUTATIVE-RELATED"/>
    <property type="match status" value="1"/>
</dbReference>
<dbReference type="PANTHER" id="PTHR13774">
    <property type="entry name" value="PHENAZINE BIOSYNTHESIS PROTEIN"/>
    <property type="match status" value="1"/>
</dbReference>
<dbReference type="GO" id="GO:0005737">
    <property type="term" value="C:cytoplasm"/>
    <property type="evidence" value="ECO:0007669"/>
    <property type="project" value="TreeGrafter"/>
</dbReference>
<name>A0AAU9EK91_9FIRM</name>
<sequence>MEKKHYTVSAFTFDKSGGNLAGVVLDSDDLADEEMQKIAKQLNFSETAFVLKSDVSDFKVRFFTPNSEVDLCGHATIATFHLLKHLKLIGSGNFTQETKAGVLKIKIENDLILMEQNSPKFFDKLNCEYTEKIVSSLNIKKEDLDDKYPLQIVSTGLKDILIPVKNNEVLNSIKPNFSQIKSISSKLDAVGYHVFSTSVKDDISAYCRNFAPLYDIDEESATGTSNGALSAYLYKYEGEKVNEYKFIQGVSMNNTSLILGKIISDKGNISGVWVGGYAEVVS</sequence>
<evidence type="ECO:0000256" key="1">
    <source>
        <dbReference type="ARBA" id="ARBA00008270"/>
    </source>
</evidence>
<feature type="active site" evidence="3">
    <location>
        <position position="46"/>
    </location>
</feature>
<comment type="similarity">
    <text evidence="1">Belongs to the PhzF family.</text>
</comment>
<keyword evidence="2" id="KW-0413">Isomerase</keyword>
<organism evidence="4 5">
    <name type="scientific">Helicovermis profundi</name>
    <dbReference type="NCBI Taxonomy" id="3065157"/>
    <lineage>
        <taxon>Bacteria</taxon>
        <taxon>Bacillati</taxon>
        <taxon>Bacillota</taxon>
        <taxon>Clostridia</taxon>
        <taxon>Helicovermis</taxon>
    </lineage>
</organism>
<evidence type="ECO:0000256" key="3">
    <source>
        <dbReference type="PIRSR" id="PIRSR016184-1"/>
    </source>
</evidence>
<gene>
    <name evidence="4" type="ORF">HLPR_23340</name>
</gene>
<dbReference type="NCBIfam" id="TIGR00654">
    <property type="entry name" value="PhzF_family"/>
    <property type="match status" value="1"/>
</dbReference>
<dbReference type="PIRSF" id="PIRSF016184">
    <property type="entry name" value="PhzC_PhzF"/>
    <property type="match status" value="1"/>
</dbReference>
<proteinExistence type="inferred from homology"/>
<evidence type="ECO:0000313" key="5">
    <source>
        <dbReference type="Proteomes" id="UP001321786"/>
    </source>
</evidence>
<dbReference type="KEGG" id="hprf:HLPR_23340"/>
<evidence type="ECO:0000313" key="4">
    <source>
        <dbReference type="EMBL" id="BEP30003.1"/>
    </source>
</evidence>
<dbReference type="EMBL" id="AP028654">
    <property type="protein sequence ID" value="BEP30003.1"/>
    <property type="molecule type" value="Genomic_DNA"/>
</dbReference>